<evidence type="ECO:0000259" key="4">
    <source>
        <dbReference type="PROSITE" id="PS51677"/>
    </source>
</evidence>
<dbReference type="EMBL" id="FMZR01000018">
    <property type="protein sequence ID" value="SDE28735.1"/>
    <property type="molecule type" value="Genomic_DNA"/>
</dbReference>
<feature type="transmembrane region" description="Helical" evidence="3">
    <location>
        <begin position="6"/>
        <end position="24"/>
    </location>
</feature>
<keyword evidence="3" id="KW-1133">Transmembrane helix</keyword>
<evidence type="ECO:0000313" key="5">
    <source>
        <dbReference type="EMBL" id="SDE28735.1"/>
    </source>
</evidence>
<reference evidence="6" key="1">
    <citation type="submission" date="2016-10" db="EMBL/GenBank/DDBJ databases">
        <authorList>
            <person name="Varghese N."/>
        </authorList>
    </citation>
    <scope>NUCLEOTIDE SEQUENCE [LARGE SCALE GENOMIC DNA]</scope>
    <source>
        <strain evidence="6">KPR-7A</strain>
    </source>
</reference>
<evidence type="ECO:0000256" key="2">
    <source>
        <dbReference type="ARBA" id="ARBA00022729"/>
    </source>
</evidence>
<protein>
    <submittedName>
        <fullName evidence="5">Polysaccharide deacetylase</fullName>
    </submittedName>
</protein>
<dbReference type="SUPFAM" id="SSF88713">
    <property type="entry name" value="Glycoside hydrolase/deacetylase"/>
    <property type="match status" value="1"/>
</dbReference>
<dbReference type="InterPro" id="IPR051398">
    <property type="entry name" value="Polysacch_Deacetylase"/>
</dbReference>
<keyword evidence="2" id="KW-0732">Signal</keyword>
<organism evidence="5 6">
    <name type="scientific">Bacillus wiedmannii</name>
    <dbReference type="NCBI Taxonomy" id="1890302"/>
    <lineage>
        <taxon>Bacteria</taxon>
        <taxon>Bacillati</taxon>
        <taxon>Bacillota</taxon>
        <taxon>Bacilli</taxon>
        <taxon>Bacillales</taxon>
        <taxon>Bacillaceae</taxon>
        <taxon>Bacillus</taxon>
        <taxon>Bacillus cereus group</taxon>
    </lineage>
</organism>
<dbReference type="Proteomes" id="UP000183507">
    <property type="component" value="Unassembled WGS sequence"/>
</dbReference>
<gene>
    <name evidence="5" type="ORF">SAMN04487767_11868</name>
</gene>
<dbReference type="InterPro" id="IPR002509">
    <property type="entry name" value="NODB_dom"/>
</dbReference>
<dbReference type="PANTHER" id="PTHR34216">
    <property type="match status" value="1"/>
</dbReference>
<dbReference type="AlphaFoldDB" id="A0A1G7BRA6"/>
<dbReference type="Gene3D" id="3.20.20.370">
    <property type="entry name" value="Glycoside hydrolase/deacetylase"/>
    <property type="match status" value="1"/>
</dbReference>
<dbReference type="Pfam" id="PF01522">
    <property type="entry name" value="Polysacc_deac_1"/>
    <property type="match status" value="1"/>
</dbReference>
<dbReference type="PROSITE" id="PS51677">
    <property type="entry name" value="NODB"/>
    <property type="match status" value="1"/>
</dbReference>
<evidence type="ECO:0000256" key="3">
    <source>
        <dbReference type="SAM" id="Phobius"/>
    </source>
</evidence>
<dbReference type="InterPro" id="IPR011330">
    <property type="entry name" value="Glyco_hydro/deAcase_b/a-brl"/>
</dbReference>
<keyword evidence="3" id="KW-0472">Membrane</keyword>
<dbReference type="GO" id="GO:0005576">
    <property type="term" value="C:extracellular region"/>
    <property type="evidence" value="ECO:0007669"/>
    <property type="project" value="UniProtKB-SubCell"/>
</dbReference>
<proteinExistence type="predicted"/>
<dbReference type="GO" id="GO:0005975">
    <property type="term" value="P:carbohydrate metabolic process"/>
    <property type="evidence" value="ECO:0007669"/>
    <property type="project" value="InterPro"/>
</dbReference>
<evidence type="ECO:0000313" key="6">
    <source>
        <dbReference type="Proteomes" id="UP000183507"/>
    </source>
</evidence>
<feature type="domain" description="NodB homology" evidence="4">
    <location>
        <begin position="102"/>
        <end position="277"/>
    </location>
</feature>
<dbReference type="GO" id="GO:0016810">
    <property type="term" value="F:hydrolase activity, acting on carbon-nitrogen (but not peptide) bonds"/>
    <property type="evidence" value="ECO:0007669"/>
    <property type="project" value="InterPro"/>
</dbReference>
<sequence length="277" mass="32376">MKVKNWFVIIISLILLISVCVFAFNKTNKKEAENQKIPVLMYHHLLKENDKKENDVFKDKETILSVEQFEKQMKYLNDKGYKTITMKEFEEYMKNKGELSEKSVLITFDDSSKTNYTYAYPILKKYKMKATAFVVTSRLTDKEEVFDSKKIQPLSKHEINKMKDVFEFGSYTHDLFKLGKNGEAYLVSQPDSVVKEDLSMSKSILKTDYFAYPFGEYNEKSISLLNGIKFNLAFTNNQGYANRTNKLMEIKRFPISPEVDMKKFSEVLSGIYKVPEK</sequence>
<dbReference type="PANTHER" id="PTHR34216:SF3">
    <property type="entry name" value="POLY-BETA-1,6-N-ACETYL-D-GLUCOSAMINE N-DEACETYLASE"/>
    <property type="match status" value="1"/>
</dbReference>
<evidence type="ECO:0000256" key="1">
    <source>
        <dbReference type="ARBA" id="ARBA00004613"/>
    </source>
</evidence>
<name>A0A1G7BRA6_9BACI</name>
<keyword evidence="3" id="KW-0812">Transmembrane</keyword>
<accession>A0A1G7BRA6</accession>
<dbReference type="RefSeq" id="WP_074651569.1">
    <property type="nucleotide sequence ID" value="NZ_FMZR01000018.1"/>
</dbReference>
<comment type="subcellular location">
    <subcellularLocation>
        <location evidence="1">Secreted</location>
    </subcellularLocation>
</comment>